<feature type="transmembrane region" description="Helical" evidence="7">
    <location>
        <begin position="298"/>
        <end position="320"/>
    </location>
</feature>
<keyword evidence="2 7" id="KW-0813">Transport</keyword>
<evidence type="ECO:0000256" key="7">
    <source>
        <dbReference type="RuleBase" id="RU363032"/>
    </source>
</evidence>
<evidence type="ECO:0000256" key="6">
    <source>
        <dbReference type="ARBA" id="ARBA00023136"/>
    </source>
</evidence>
<proteinExistence type="inferred from homology"/>
<dbReference type="GO" id="GO:0055085">
    <property type="term" value="P:transmembrane transport"/>
    <property type="evidence" value="ECO:0007669"/>
    <property type="project" value="InterPro"/>
</dbReference>
<dbReference type="AlphaFoldDB" id="A0A895YMN4"/>
<evidence type="ECO:0000256" key="1">
    <source>
        <dbReference type="ARBA" id="ARBA00004651"/>
    </source>
</evidence>
<organism evidence="10 11">
    <name type="scientific">Natronosporangium hydrolyticum</name>
    <dbReference type="NCBI Taxonomy" id="2811111"/>
    <lineage>
        <taxon>Bacteria</taxon>
        <taxon>Bacillati</taxon>
        <taxon>Actinomycetota</taxon>
        <taxon>Actinomycetes</taxon>
        <taxon>Micromonosporales</taxon>
        <taxon>Micromonosporaceae</taxon>
        <taxon>Natronosporangium</taxon>
    </lineage>
</organism>
<evidence type="ECO:0000256" key="5">
    <source>
        <dbReference type="ARBA" id="ARBA00022989"/>
    </source>
</evidence>
<dbReference type="Proteomes" id="UP000662857">
    <property type="component" value="Chromosome"/>
</dbReference>
<keyword evidence="3" id="KW-1003">Cell membrane</keyword>
<protein>
    <submittedName>
        <fullName evidence="10">Sugar ABC transporter permease</fullName>
    </submittedName>
</protein>
<comment type="subcellular location">
    <subcellularLocation>
        <location evidence="1 7">Cell membrane</location>
        <topology evidence="1 7">Multi-pass membrane protein</topology>
    </subcellularLocation>
</comment>
<dbReference type="CDD" id="cd06261">
    <property type="entry name" value="TM_PBP2"/>
    <property type="match status" value="1"/>
</dbReference>
<gene>
    <name evidence="10" type="ORF">JQS43_03070</name>
</gene>
<evidence type="ECO:0000259" key="9">
    <source>
        <dbReference type="PROSITE" id="PS50928"/>
    </source>
</evidence>
<feature type="transmembrane region" description="Helical" evidence="7">
    <location>
        <begin position="105"/>
        <end position="130"/>
    </location>
</feature>
<keyword evidence="4 7" id="KW-0812">Transmembrane</keyword>
<feature type="compositionally biased region" description="Low complexity" evidence="8">
    <location>
        <begin position="10"/>
        <end position="24"/>
    </location>
</feature>
<dbReference type="KEGG" id="nhy:JQS43_03070"/>
<keyword evidence="11" id="KW-1185">Reference proteome</keyword>
<reference evidence="10" key="1">
    <citation type="submission" date="2021-02" db="EMBL/GenBank/DDBJ databases">
        <title>Natrosporangium hydrolyticum gen. nov., sp. nov, a haloalkaliphilic actinobacterium from a soda solonchak soil.</title>
        <authorList>
            <person name="Sorokin D.Y."/>
            <person name="Khijniak T.V."/>
            <person name="Zakharycheva A.P."/>
            <person name="Boueva O.V."/>
            <person name="Ariskina E.V."/>
            <person name="Hahnke R.L."/>
            <person name="Bunk B."/>
            <person name="Sproer C."/>
            <person name="Schumann P."/>
            <person name="Evtushenko L.I."/>
            <person name="Kublanov I.V."/>
        </authorList>
    </citation>
    <scope>NUCLEOTIDE SEQUENCE</scope>
    <source>
        <strain evidence="10">DSM 106523</strain>
    </source>
</reference>
<evidence type="ECO:0000313" key="10">
    <source>
        <dbReference type="EMBL" id="QSB15360.1"/>
    </source>
</evidence>
<dbReference type="Pfam" id="PF00528">
    <property type="entry name" value="BPD_transp_1"/>
    <property type="match status" value="1"/>
</dbReference>
<evidence type="ECO:0000256" key="8">
    <source>
        <dbReference type="SAM" id="MobiDB-lite"/>
    </source>
</evidence>
<feature type="transmembrane region" description="Helical" evidence="7">
    <location>
        <begin position="193"/>
        <end position="215"/>
    </location>
</feature>
<feature type="transmembrane region" description="Helical" evidence="7">
    <location>
        <begin position="142"/>
        <end position="162"/>
    </location>
</feature>
<dbReference type="PROSITE" id="PS50928">
    <property type="entry name" value="ABC_TM1"/>
    <property type="match status" value="1"/>
</dbReference>
<keyword evidence="5 7" id="KW-1133">Transmembrane helix</keyword>
<feature type="transmembrane region" description="Helical" evidence="7">
    <location>
        <begin position="246"/>
        <end position="263"/>
    </location>
</feature>
<dbReference type="InterPro" id="IPR035906">
    <property type="entry name" value="MetI-like_sf"/>
</dbReference>
<evidence type="ECO:0000313" key="11">
    <source>
        <dbReference type="Proteomes" id="UP000662857"/>
    </source>
</evidence>
<feature type="region of interest" description="Disordered" evidence="8">
    <location>
        <begin position="1"/>
        <end position="31"/>
    </location>
</feature>
<feature type="transmembrane region" description="Helical" evidence="7">
    <location>
        <begin position="46"/>
        <end position="67"/>
    </location>
</feature>
<evidence type="ECO:0000256" key="3">
    <source>
        <dbReference type="ARBA" id="ARBA00022475"/>
    </source>
</evidence>
<feature type="transmembrane region" description="Helical" evidence="7">
    <location>
        <begin position="169"/>
        <end position="187"/>
    </location>
</feature>
<evidence type="ECO:0000256" key="4">
    <source>
        <dbReference type="ARBA" id="ARBA00022692"/>
    </source>
</evidence>
<dbReference type="EMBL" id="CP070499">
    <property type="protein sequence ID" value="QSB15360.1"/>
    <property type="molecule type" value="Genomic_DNA"/>
</dbReference>
<sequence>MGSVRTSQTPAAAEEAPASAGPESGRSRPRRTRRVGVPAVFRPPNVFILPAALFLLGTIGYAIGYNINLSLRGGGLAAFLAGEATFVGLDNYVEMLGDRRFRNALWVSLLFSVGSLVFQFVIAFAIALVFNAGFRGQSWVRTLLLVGWVLPPVVSGSLFRWLLDGTFGLINHILVSVGLTQQAIFFLSDPTLALVSVTAASIWVGVPFLTVLLLAGLRTLPREIYEAAGVDGAGYWQSLRHMTLPLMKPVSLTVLLLAAIWTFKAFDTIYIMTGGGPARATEVLPLYAYHMAFRVHDFSTGAAAAVVLMLFPLILGILYLRSARRH</sequence>
<name>A0A895YMN4_9ACTN</name>
<feature type="domain" description="ABC transmembrane type-1" evidence="9">
    <location>
        <begin position="105"/>
        <end position="319"/>
    </location>
</feature>
<comment type="similarity">
    <text evidence="7">Belongs to the binding-protein-dependent transport system permease family.</text>
</comment>
<dbReference type="InterPro" id="IPR000515">
    <property type="entry name" value="MetI-like"/>
</dbReference>
<dbReference type="Gene3D" id="1.10.3720.10">
    <property type="entry name" value="MetI-like"/>
    <property type="match status" value="1"/>
</dbReference>
<accession>A0A895YMN4</accession>
<dbReference type="PANTHER" id="PTHR43005:SF1">
    <property type="entry name" value="SPERMIDINE_PUTRESCINE TRANSPORT SYSTEM PERMEASE PROTEIN"/>
    <property type="match status" value="1"/>
</dbReference>
<keyword evidence="6 7" id="KW-0472">Membrane</keyword>
<dbReference type="SUPFAM" id="SSF161098">
    <property type="entry name" value="MetI-like"/>
    <property type="match status" value="1"/>
</dbReference>
<evidence type="ECO:0000256" key="2">
    <source>
        <dbReference type="ARBA" id="ARBA00022448"/>
    </source>
</evidence>
<dbReference type="PANTHER" id="PTHR43005">
    <property type="entry name" value="BLR7065 PROTEIN"/>
    <property type="match status" value="1"/>
</dbReference>
<dbReference type="RefSeq" id="WP_239677537.1">
    <property type="nucleotide sequence ID" value="NZ_CP070499.1"/>
</dbReference>
<dbReference type="GO" id="GO:0005886">
    <property type="term" value="C:plasma membrane"/>
    <property type="evidence" value="ECO:0007669"/>
    <property type="project" value="UniProtKB-SubCell"/>
</dbReference>